<name>A0A418KL63_9ACTN</name>
<reference evidence="2 3" key="1">
    <citation type="submission" date="2018-09" db="EMBL/GenBank/DDBJ databases">
        <title>Isolation, diversity and antifungal activity of actinobacteria from wheat.</title>
        <authorList>
            <person name="Han C."/>
        </authorList>
    </citation>
    <scope>NUCLEOTIDE SEQUENCE [LARGE SCALE GENOMIC DNA]</scope>
    <source>
        <strain evidence="2 3">NEAU-YY265</strain>
    </source>
</reference>
<keyword evidence="3" id="KW-1185">Reference proteome</keyword>
<feature type="compositionally biased region" description="Basic residues" evidence="1">
    <location>
        <begin position="44"/>
        <end position="60"/>
    </location>
</feature>
<evidence type="ECO:0000256" key="1">
    <source>
        <dbReference type="SAM" id="MobiDB-lite"/>
    </source>
</evidence>
<evidence type="ECO:0000313" key="3">
    <source>
        <dbReference type="Proteomes" id="UP000284057"/>
    </source>
</evidence>
<protein>
    <submittedName>
        <fullName evidence="2">Uncharacterized protein</fullName>
    </submittedName>
</protein>
<dbReference type="EMBL" id="QUAL01000190">
    <property type="protein sequence ID" value="RIQ18267.1"/>
    <property type="molecule type" value="Genomic_DNA"/>
</dbReference>
<evidence type="ECO:0000313" key="2">
    <source>
        <dbReference type="EMBL" id="RIQ18267.1"/>
    </source>
</evidence>
<organism evidence="2 3">
    <name type="scientific">Jiangella rhizosphaerae</name>
    <dbReference type="NCBI Taxonomy" id="2293569"/>
    <lineage>
        <taxon>Bacteria</taxon>
        <taxon>Bacillati</taxon>
        <taxon>Actinomycetota</taxon>
        <taxon>Actinomycetes</taxon>
        <taxon>Jiangellales</taxon>
        <taxon>Jiangellaceae</taxon>
        <taxon>Jiangella</taxon>
    </lineage>
</organism>
<feature type="region of interest" description="Disordered" evidence="1">
    <location>
        <begin position="38"/>
        <end position="60"/>
    </location>
</feature>
<comment type="caution">
    <text evidence="2">The sequence shown here is derived from an EMBL/GenBank/DDBJ whole genome shotgun (WGS) entry which is preliminary data.</text>
</comment>
<dbReference type="Proteomes" id="UP000284057">
    <property type="component" value="Unassembled WGS sequence"/>
</dbReference>
<gene>
    <name evidence="2" type="ORF">DY240_21880</name>
</gene>
<accession>A0A418KL63</accession>
<dbReference type="RefSeq" id="WP_119661957.1">
    <property type="nucleotide sequence ID" value="NZ_QUAL01000190.1"/>
</dbReference>
<proteinExistence type="predicted"/>
<dbReference type="AlphaFoldDB" id="A0A418KL63"/>
<sequence length="60" mass="6285">MNGEPVLFAALAVDGVASYGFACTVCGRRQATQPDTACASCAKPAKRTRRPARKSTAAKR</sequence>